<keyword evidence="3" id="KW-1185">Reference proteome</keyword>
<proteinExistence type="predicted"/>
<dbReference type="PROSITE" id="PS50011">
    <property type="entry name" value="PROTEIN_KINASE_DOM"/>
    <property type="match status" value="1"/>
</dbReference>
<reference evidence="2 3" key="1">
    <citation type="submission" date="2018-06" db="EMBL/GenBank/DDBJ databases">
        <authorList>
            <person name="Strepis N."/>
        </authorList>
    </citation>
    <scope>NUCLEOTIDE SEQUENCE [LARGE SCALE GENOMIC DNA]</scope>
    <source>
        <strain evidence="2">LUCI</strain>
    </source>
</reference>
<dbReference type="GO" id="GO:0005524">
    <property type="term" value="F:ATP binding"/>
    <property type="evidence" value="ECO:0007669"/>
    <property type="project" value="InterPro"/>
</dbReference>
<name>A0A498R739_9FIRM</name>
<dbReference type="Gene3D" id="1.10.510.10">
    <property type="entry name" value="Transferase(Phosphotransferase) domain 1"/>
    <property type="match status" value="1"/>
</dbReference>
<accession>A0A498R739</accession>
<sequence length="297" mass="34248">MAVIYLDNVSFQLKQIQDFSWLKEIGDVFCVFDQQDSGNVSFGVKNGDNKYFVKYAGAQTTEYKGSTQTAIHSLNKAVHIYEDLRHANVVNFVKKIDTDNGVAAVFDWFDGESLFAHWTFDKWDRYTHPASPYYKYKRLSVETRLKSIDAIFQFLLFVEQQNYVAVDFYDGSILYDFNTDTTKICDIDFFRKKPTMNDMGGYFVGSRRFKSPEEYILGAPIDSITNVNAMGVLLFGLIGGEYDRSFKKWEVSKELYEIAKKATLPEREMRFQSIKEFYKEWDTAVTHAYGGSVPGSV</sequence>
<dbReference type="InterPro" id="IPR011009">
    <property type="entry name" value="Kinase-like_dom_sf"/>
</dbReference>
<evidence type="ECO:0000259" key="1">
    <source>
        <dbReference type="PROSITE" id="PS50011"/>
    </source>
</evidence>
<protein>
    <recommendedName>
        <fullName evidence="1">Protein kinase domain-containing protein</fullName>
    </recommendedName>
</protein>
<dbReference type="AlphaFoldDB" id="A0A498R739"/>
<feature type="domain" description="Protein kinase" evidence="1">
    <location>
        <begin position="29"/>
        <end position="297"/>
    </location>
</feature>
<dbReference type="InterPro" id="IPR000719">
    <property type="entry name" value="Prot_kinase_dom"/>
</dbReference>
<evidence type="ECO:0000313" key="2">
    <source>
        <dbReference type="EMBL" id="VBB07181.1"/>
    </source>
</evidence>
<dbReference type="Proteomes" id="UP000277811">
    <property type="component" value="Unassembled WGS sequence"/>
</dbReference>
<gene>
    <name evidence="2" type="ORF">LUCI_2425</name>
</gene>
<dbReference type="OrthoDB" id="334783at2"/>
<dbReference type="EMBL" id="UPPP01000072">
    <property type="protein sequence ID" value="VBB07181.1"/>
    <property type="molecule type" value="Genomic_DNA"/>
</dbReference>
<dbReference type="GO" id="GO:0004672">
    <property type="term" value="F:protein kinase activity"/>
    <property type="evidence" value="ECO:0007669"/>
    <property type="project" value="InterPro"/>
</dbReference>
<dbReference type="SUPFAM" id="SSF56112">
    <property type="entry name" value="Protein kinase-like (PK-like)"/>
    <property type="match status" value="1"/>
</dbReference>
<evidence type="ECO:0000313" key="3">
    <source>
        <dbReference type="Proteomes" id="UP000277811"/>
    </source>
</evidence>
<organism evidence="2 3">
    <name type="scientific">Lucifera butyrica</name>
    <dbReference type="NCBI Taxonomy" id="1351585"/>
    <lineage>
        <taxon>Bacteria</taxon>
        <taxon>Bacillati</taxon>
        <taxon>Bacillota</taxon>
        <taxon>Negativicutes</taxon>
        <taxon>Veillonellales</taxon>
        <taxon>Veillonellaceae</taxon>
        <taxon>Lucifera</taxon>
    </lineage>
</organism>